<name>A0ACC3C8T0_PYRYE</name>
<keyword evidence="2" id="KW-1185">Reference proteome</keyword>
<sequence length="293" mass="29737">MLTLNGQLVGSTGAVGSAAVKALAALTPPPQILAIARSAEKASAAFADLPTVTVAEGSATDSRSLRKALSGVSVAFLNAPPTEDRAELIIAAAAAAKAAGVARLVVMSVATTGYVRTCFGKQFLKAEAGVSSLGLPVTYIRCPLFLDNILGQAGSVASDGALYGPVKPDAPWRGVTTADVGIAVAAAATGDGHEGKTYKVMSPPTTWNDIAVAVGSAAGKDVSYVQVPYEAATEAMLGMGFPAWQADGVNELNHLIDSGDPVFGGDDDDFSVLTGHPPRTMETFVKENSGVFA</sequence>
<gene>
    <name evidence="1" type="ORF">I4F81_009103</name>
</gene>
<proteinExistence type="predicted"/>
<reference evidence="1" key="1">
    <citation type="submission" date="2019-11" db="EMBL/GenBank/DDBJ databases">
        <title>Nori genome reveals adaptations in red seaweeds to the harsh intertidal environment.</title>
        <authorList>
            <person name="Wang D."/>
            <person name="Mao Y."/>
        </authorList>
    </citation>
    <scope>NUCLEOTIDE SEQUENCE</scope>
    <source>
        <tissue evidence="1">Gametophyte</tissue>
    </source>
</reference>
<protein>
    <submittedName>
        <fullName evidence="1">Uncharacterized protein</fullName>
    </submittedName>
</protein>
<comment type="caution">
    <text evidence="1">The sequence shown here is derived from an EMBL/GenBank/DDBJ whole genome shotgun (WGS) entry which is preliminary data.</text>
</comment>
<dbReference type="Proteomes" id="UP000798662">
    <property type="component" value="Chromosome 2"/>
</dbReference>
<organism evidence="1 2">
    <name type="scientific">Pyropia yezoensis</name>
    <name type="common">Susabi-nori</name>
    <name type="synonym">Porphyra yezoensis</name>
    <dbReference type="NCBI Taxonomy" id="2788"/>
    <lineage>
        <taxon>Eukaryota</taxon>
        <taxon>Rhodophyta</taxon>
        <taxon>Bangiophyceae</taxon>
        <taxon>Bangiales</taxon>
        <taxon>Bangiaceae</taxon>
        <taxon>Pyropia</taxon>
    </lineage>
</organism>
<evidence type="ECO:0000313" key="2">
    <source>
        <dbReference type="Proteomes" id="UP000798662"/>
    </source>
</evidence>
<accession>A0ACC3C8T0</accession>
<evidence type="ECO:0000313" key="1">
    <source>
        <dbReference type="EMBL" id="KAK1866587.1"/>
    </source>
</evidence>
<dbReference type="EMBL" id="CM020619">
    <property type="protein sequence ID" value="KAK1866587.1"/>
    <property type="molecule type" value="Genomic_DNA"/>
</dbReference>